<evidence type="ECO:0000313" key="3">
    <source>
        <dbReference type="Proteomes" id="UP000639772"/>
    </source>
</evidence>
<feature type="region of interest" description="Disordered" evidence="1">
    <location>
        <begin position="31"/>
        <end position="67"/>
    </location>
</feature>
<dbReference type="Proteomes" id="UP000639772">
    <property type="component" value="Chromosome 6"/>
</dbReference>
<name>A0A835UXR0_VANPL</name>
<protein>
    <submittedName>
        <fullName evidence="2">Uncharacterized protein</fullName>
    </submittedName>
</protein>
<evidence type="ECO:0000256" key="1">
    <source>
        <dbReference type="SAM" id="MobiDB-lite"/>
    </source>
</evidence>
<feature type="compositionally biased region" description="Polar residues" evidence="1">
    <location>
        <begin position="35"/>
        <end position="44"/>
    </location>
</feature>
<proteinExistence type="predicted"/>
<dbReference type="EMBL" id="JADCNM010000006">
    <property type="protein sequence ID" value="KAG0477683.1"/>
    <property type="molecule type" value="Genomic_DNA"/>
</dbReference>
<dbReference type="OrthoDB" id="756017at2759"/>
<feature type="compositionally biased region" description="Basic and acidic residues" evidence="1">
    <location>
        <begin position="55"/>
        <end position="67"/>
    </location>
</feature>
<organism evidence="2 3">
    <name type="scientific">Vanilla planifolia</name>
    <name type="common">Vanilla</name>
    <dbReference type="NCBI Taxonomy" id="51239"/>
    <lineage>
        <taxon>Eukaryota</taxon>
        <taxon>Viridiplantae</taxon>
        <taxon>Streptophyta</taxon>
        <taxon>Embryophyta</taxon>
        <taxon>Tracheophyta</taxon>
        <taxon>Spermatophyta</taxon>
        <taxon>Magnoliopsida</taxon>
        <taxon>Liliopsida</taxon>
        <taxon>Asparagales</taxon>
        <taxon>Orchidaceae</taxon>
        <taxon>Vanilloideae</taxon>
        <taxon>Vanilleae</taxon>
        <taxon>Vanilla</taxon>
    </lineage>
</organism>
<dbReference type="AlphaFoldDB" id="A0A835UXR0"/>
<sequence>MANKTLVAALPNILRRRPPLPARWSRAFAVDPRSVQETPGSQVRSPMEEPANDESMGKEMEDALGSAREKAQLVKDAVEGRTENPAETIRENAEVVELAMNTKNRS</sequence>
<evidence type="ECO:0000313" key="2">
    <source>
        <dbReference type="EMBL" id="KAG0477683.1"/>
    </source>
</evidence>
<gene>
    <name evidence="2" type="ORF">HPP92_012402</name>
</gene>
<reference evidence="2 3" key="1">
    <citation type="journal article" date="2020" name="Nat. Food">
        <title>A phased Vanilla planifolia genome enables genetic improvement of flavour and production.</title>
        <authorList>
            <person name="Hasing T."/>
            <person name="Tang H."/>
            <person name="Brym M."/>
            <person name="Khazi F."/>
            <person name="Huang T."/>
            <person name="Chambers A.H."/>
        </authorList>
    </citation>
    <scope>NUCLEOTIDE SEQUENCE [LARGE SCALE GENOMIC DNA]</scope>
    <source>
        <tissue evidence="2">Leaf</tissue>
    </source>
</reference>
<comment type="caution">
    <text evidence="2">The sequence shown here is derived from an EMBL/GenBank/DDBJ whole genome shotgun (WGS) entry which is preliminary data.</text>
</comment>
<accession>A0A835UXR0</accession>